<evidence type="ECO:0000256" key="12">
    <source>
        <dbReference type="SAM" id="MobiDB-lite"/>
    </source>
</evidence>
<protein>
    <submittedName>
        <fullName evidence="15">FHA domain-containing protein</fullName>
    </submittedName>
</protein>
<evidence type="ECO:0000256" key="11">
    <source>
        <dbReference type="ARBA" id="ARBA00055964"/>
    </source>
</evidence>
<dbReference type="Gene3D" id="2.60.200.20">
    <property type="match status" value="1"/>
</dbReference>
<feature type="domain" description="FHA" evidence="13">
    <location>
        <begin position="204"/>
        <end position="267"/>
    </location>
</feature>
<dbReference type="GO" id="GO:0008380">
    <property type="term" value="P:RNA splicing"/>
    <property type="evidence" value="ECO:0007669"/>
    <property type="project" value="UniProtKB-KW"/>
</dbReference>
<keyword evidence="6" id="KW-0832">Ubl conjugation</keyword>
<keyword evidence="7" id="KW-0175">Coiled coil</keyword>
<keyword evidence="5" id="KW-0747">Spliceosome</keyword>
<reference evidence="15" key="1">
    <citation type="submission" date="2016-11" db="UniProtKB">
        <authorList>
            <consortium name="WormBaseParasite"/>
        </authorList>
    </citation>
    <scope>IDENTIFICATION</scope>
</reference>
<comment type="subcellular location">
    <subcellularLocation>
        <location evidence="1">Nucleus</location>
    </subcellularLocation>
</comment>
<dbReference type="Pfam" id="PF00498">
    <property type="entry name" value="FHA"/>
    <property type="match status" value="1"/>
</dbReference>
<dbReference type="InterPro" id="IPR000253">
    <property type="entry name" value="FHA_dom"/>
</dbReference>
<comment type="function">
    <text evidence="11">Required for pre-mRNA splicing as component of the spliceosome. As a component of the minor spliceosome, involved in the splicing of U12-type introns in pre-mRNAs. Down-regulates NF-kappa-B signaling by competing with RELA for CREBBP/EP300 binding. Involved in the microRNA (miRNA) biogenesis. May be involved in cyclin-D1/CCND1 mRNA stability through the SNARP complex which associates with both the 3'end of the CCND1 gene and its mRNA.</text>
</comment>
<evidence type="ECO:0000256" key="6">
    <source>
        <dbReference type="ARBA" id="ARBA00022843"/>
    </source>
</evidence>
<evidence type="ECO:0000256" key="4">
    <source>
        <dbReference type="ARBA" id="ARBA00022664"/>
    </source>
</evidence>
<dbReference type="InterPro" id="IPR008984">
    <property type="entry name" value="SMAD_FHA_dom_sf"/>
</dbReference>
<evidence type="ECO:0000256" key="1">
    <source>
        <dbReference type="ARBA" id="ARBA00004123"/>
    </source>
</evidence>
<evidence type="ECO:0000256" key="5">
    <source>
        <dbReference type="ARBA" id="ARBA00022728"/>
    </source>
</evidence>
<dbReference type="GO" id="GO:0031047">
    <property type="term" value="P:regulatory ncRNA-mediated gene silencing"/>
    <property type="evidence" value="ECO:0007669"/>
    <property type="project" value="UniProtKB-KW"/>
</dbReference>
<keyword evidence="9" id="KW-0508">mRNA splicing</keyword>
<keyword evidence="10" id="KW-0539">Nucleus</keyword>
<feature type="compositionally biased region" description="Basic residues" evidence="12">
    <location>
        <begin position="17"/>
        <end position="32"/>
    </location>
</feature>
<dbReference type="WBParaSite" id="Csp11.Scaffold627.g6745.t1">
    <property type="protein sequence ID" value="Csp11.Scaffold627.g6745.t1"/>
    <property type="gene ID" value="Csp11.Scaffold627.g6745"/>
</dbReference>
<sequence length="316" mass="37126">MGRDSSRDRRYNNRSPERKRRSRSRSRDRHNRRNYERNGSPPVKKEIKDEPYSDSESSRRHYNRNDRRDRDGGHGSRSNNKNYNDRRGRGNRDDRDHGYDGKRKDFRIPTQEHGTREDGKRYGLEKKEDNWGKSSESSDPPKEKEKVNLGTSGALTEDTNTFRGVVIKYNEPPEAKKPNARWRLYPFKGEEALQVLYVHRQSAYLIGRDHKIADIPVDHPSCSKQHAVLQFRSMPFTRDDGTKARRIMPYIIDLGSGNGTFLNEEKIEPQRYIELKEKDMLKFGFSTREYVVMKEREITEEELAEGDGVKKEDNSD</sequence>
<dbReference type="eggNOG" id="KOG1882">
    <property type="taxonomic scope" value="Eukaryota"/>
</dbReference>
<keyword evidence="2" id="KW-1017">Isopeptide bond</keyword>
<evidence type="ECO:0000259" key="13">
    <source>
        <dbReference type="PROSITE" id="PS50006"/>
    </source>
</evidence>
<dbReference type="InterPro" id="IPR050923">
    <property type="entry name" value="Cell_Proc_Reg/RNA_Proc"/>
</dbReference>
<dbReference type="STRING" id="1561998.A0A1I7TKA6"/>
<dbReference type="SMART" id="SM00240">
    <property type="entry name" value="FHA"/>
    <property type="match status" value="1"/>
</dbReference>
<dbReference type="SUPFAM" id="SSF49879">
    <property type="entry name" value="SMAD/FHA domain"/>
    <property type="match status" value="1"/>
</dbReference>
<evidence type="ECO:0000313" key="14">
    <source>
        <dbReference type="Proteomes" id="UP000095282"/>
    </source>
</evidence>
<keyword evidence="4" id="KW-0507">mRNA processing</keyword>
<evidence type="ECO:0000256" key="2">
    <source>
        <dbReference type="ARBA" id="ARBA00022499"/>
    </source>
</evidence>
<feature type="region of interest" description="Disordered" evidence="12">
    <location>
        <begin position="1"/>
        <end position="149"/>
    </location>
</feature>
<keyword evidence="14" id="KW-1185">Reference proteome</keyword>
<organism evidence="14 15">
    <name type="scientific">Caenorhabditis tropicalis</name>
    <dbReference type="NCBI Taxonomy" id="1561998"/>
    <lineage>
        <taxon>Eukaryota</taxon>
        <taxon>Metazoa</taxon>
        <taxon>Ecdysozoa</taxon>
        <taxon>Nematoda</taxon>
        <taxon>Chromadorea</taxon>
        <taxon>Rhabditida</taxon>
        <taxon>Rhabditina</taxon>
        <taxon>Rhabditomorpha</taxon>
        <taxon>Rhabditoidea</taxon>
        <taxon>Rhabditidae</taxon>
        <taxon>Peloderinae</taxon>
        <taxon>Caenorhabditis</taxon>
    </lineage>
</organism>
<feature type="compositionally biased region" description="Basic and acidic residues" evidence="12">
    <location>
        <begin position="43"/>
        <end position="74"/>
    </location>
</feature>
<evidence type="ECO:0000256" key="7">
    <source>
        <dbReference type="ARBA" id="ARBA00023054"/>
    </source>
</evidence>
<accession>A0A1I7TKA6</accession>
<dbReference type="PROSITE" id="PS50006">
    <property type="entry name" value="FHA_DOMAIN"/>
    <property type="match status" value="1"/>
</dbReference>
<dbReference type="CDD" id="cd22718">
    <property type="entry name" value="FHA_SNIP1"/>
    <property type="match status" value="1"/>
</dbReference>
<feature type="compositionally biased region" description="Basic and acidic residues" evidence="12">
    <location>
        <begin position="113"/>
        <end position="131"/>
    </location>
</feature>
<feature type="compositionally biased region" description="Basic and acidic residues" evidence="12">
    <location>
        <begin position="83"/>
        <end position="107"/>
    </location>
</feature>
<name>A0A1I7TKA6_9PELO</name>
<dbReference type="PANTHER" id="PTHR23308">
    <property type="entry name" value="NUCLEAR INHIBITOR OF PROTEIN PHOSPHATASE-1"/>
    <property type="match status" value="1"/>
</dbReference>
<evidence type="ECO:0000313" key="15">
    <source>
        <dbReference type="WBParaSite" id="Csp11.Scaffold627.g6745.t1"/>
    </source>
</evidence>
<dbReference type="Proteomes" id="UP000095282">
    <property type="component" value="Unplaced"/>
</dbReference>
<keyword evidence="8" id="KW-0943">RNA-mediated gene silencing</keyword>
<dbReference type="GO" id="GO:0006397">
    <property type="term" value="P:mRNA processing"/>
    <property type="evidence" value="ECO:0007669"/>
    <property type="project" value="UniProtKB-KW"/>
</dbReference>
<evidence type="ECO:0000256" key="9">
    <source>
        <dbReference type="ARBA" id="ARBA00023187"/>
    </source>
</evidence>
<dbReference type="GO" id="GO:0005681">
    <property type="term" value="C:spliceosomal complex"/>
    <property type="evidence" value="ECO:0007669"/>
    <property type="project" value="UniProtKB-KW"/>
</dbReference>
<keyword evidence="3" id="KW-0597">Phosphoprotein</keyword>
<evidence type="ECO:0000256" key="8">
    <source>
        <dbReference type="ARBA" id="ARBA00023158"/>
    </source>
</evidence>
<dbReference type="FunFam" id="2.60.200.20:FF:000008">
    <property type="entry name" value="smad nuclear-interacting protein 1"/>
    <property type="match status" value="1"/>
</dbReference>
<feature type="compositionally biased region" description="Basic and acidic residues" evidence="12">
    <location>
        <begin position="1"/>
        <end position="11"/>
    </location>
</feature>
<proteinExistence type="predicted"/>
<evidence type="ECO:0000256" key="10">
    <source>
        <dbReference type="ARBA" id="ARBA00023242"/>
    </source>
</evidence>
<evidence type="ECO:0000256" key="3">
    <source>
        <dbReference type="ARBA" id="ARBA00022553"/>
    </source>
</evidence>
<dbReference type="AlphaFoldDB" id="A0A1I7TKA6"/>